<dbReference type="Gene3D" id="1.10.1740.10">
    <property type="match status" value="1"/>
</dbReference>
<protein>
    <submittedName>
        <fullName evidence="1">DNA-directed RNA polymerase specialized sigma24 family protein</fullName>
    </submittedName>
</protein>
<evidence type="ECO:0000313" key="1">
    <source>
        <dbReference type="EMBL" id="MBP1948601.1"/>
    </source>
</evidence>
<keyword evidence="1" id="KW-0240">DNA-directed RNA polymerase</keyword>
<dbReference type="InterPro" id="IPR013325">
    <property type="entry name" value="RNA_pol_sigma_r2"/>
</dbReference>
<dbReference type="SUPFAM" id="SSF88946">
    <property type="entry name" value="Sigma2 domain of RNA polymerase sigma factors"/>
    <property type="match status" value="1"/>
</dbReference>
<evidence type="ECO:0000313" key="2">
    <source>
        <dbReference type="Proteomes" id="UP001519328"/>
    </source>
</evidence>
<proteinExistence type="predicted"/>
<accession>A0ABS4HCH1</accession>
<dbReference type="EMBL" id="JAGGKK010000006">
    <property type="protein sequence ID" value="MBP1948601.1"/>
    <property type="molecule type" value="Genomic_DNA"/>
</dbReference>
<comment type="caution">
    <text evidence="1">The sequence shown here is derived from an EMBL/GenBank/DDBJ whole genome shotgun (WGS) entry which is preliminary data.</text>
</comment>
<sequence length="70" mass="8269">MPQLDELITAHSEKVYLLAYSFVKDRGMTEAIFQEVFINCFRHMDKCHGQDSVTSWILITLMSYNFTQFK</sequence>
<dbReference type="GO" id="GO:0000428">
    <property type="term" value="C:DNA-directed RNA polymerase complex"/>
    <property type="evidence" value="ECO:0007669"/>
    <property type="project" value="UniProtKB-KW"/>
</dbReference>
<keyword evidence="1" id="KW-0804">Transcription</keyword>
<gene>
    <name evidence="1" type="ORF">J2Z82_001537</name>
</gene>
<reference evidence="1 2" key="1">
    <citation type="submission" date="2021-03" db="EMBL/GenBank/DDBJ databases">
        <title>Genomic Encyclopedia of Type Strains, Phase IV (KMG-IV): sequencing the most valuable type-strain genomes for metagenomic binning, comparative biology and taxonomic classification.</title>
        <authorList>
            <person name="Goeker M."/>
        </authorList>
    </citation>
    <scope>NUCLEOTIDE SEQUENCE [LARGE SCALE GENOMIC DNA]</scope>
    <source>
        <strain evidence="1 2">DSM 21085</strain>
    </source>
</reference>
<name>A0ABS4HCH1_9BACI</name>
<keyword evidence="2" id="KW-1185">Reference proteome</keyword>
<dbReference type="Proteomes" id="UP001519328">
    <property type="component" value="Unassembled WGS sequence"/>
</dbReference>
<organism evidence="1 2">
    <name type="scientific">Virgibacillus litoralis</name>
    <dbReference type="NCBI Taxonomy" id="578221"/>
    <lineage>
        <taxon>Bacteria</taxon>
        <taxon>Bacillati</taxon>
        <taxon>Bacillota</taxon>
        <taxon>Bacilli</taxon>
        <taxon>Bacillales</taxon>
        <taxon>Bacillaceae</taxon>
        <taxon>Virgibacillus</taxon>
    </lineage>
</organism>